<proteinExistence type="predicted"/>
<dbReference type="Proteomes" id="UP000094769">
    <property type="component" value="Unassembled WGS sequence"/>
</dbReference>
<gene>
    <name evidence="2" type="primary">fbaA</name>
    <name evidence="2" type="ORF">CODIS_22750</name>
</gene>
<dbReference type="SMART" id="SM00886">
    <property type="entry name" value="Dabb"/>
    <property type="match status" value="1"/>
</dbReference>
<dbReference type="InterPro" id="IPR050246">
    <property type="entry name" value="Class_II_FBP_aldolase"/>
</dbReference>
<dbReference type="InterPro" id="IPR011008">
    <property type="entry name" value="Dimeric_a/b-barrel"/>
</dbReference>
<dbReference type="PANTHER" id="PTHR30304:SF0">
    <property type="entry name" value="D-TAGATOSE-1,6-BISPHOSPHATE ALDOLASE SUBUNIT GATY-RELATED"/>
    <property type="match status" value="1"/>
</dbReference>
<dbReference type="RefSeq" id="WP_069124863.1">
    <property type="nucleotide sequence ID" value="NZ_MARB01000011.1"/>
</dbReference>
<sequence>MPIVDMKGMLDHAYCNGYAVGAFDVVSLDFLTGIMSAAERCRSPVILSLAESHFAHFDFELLMSAVEHAAQRATVPVAIHLDHGMSIESAVRSIRLGCNGVMVDASHCPFEENVALTLGVVGMARGCGVPVEGELGYVPGIEGEDAERHPGELVYTTVPEAKAYVQRTGVDFLAISIGTVHGRMKGEPDLNYARLQEINEALRIPLVLHGGTGLADEQYSRLIANGISKINYYTALADASGHRIQQNAKRGERGYTALVNGTADVISQEVERCMRLWGAAGRADEVLKACDLWVPVEHLIIYNADASEKQVRDMMAEGQRVLSRIPGVRAVFTGNAVQDAARYRFTWLVRFCHPAVIDSYREHPDHVAFADNHFRPVAGDRISIDYQGVEDRGTLADRDKGIRRSA</sequence>
<dbReference type="AlphaFoldDB" id="A0A7Z0VL40"/>
<dbReference type="Gene3D" id="3.30.70.100">
    <property type="match status" value="1"/>
</dbReference>
<dbReference type="Pfam" id="PF07876">
    <property type="entry name" value="Dabb"/>
    <property type="match status" value="1"/>
</dbReference>
<dbReference type="SUPFAM" id="SSF51569">
    <property type="entry name" value="Aldolase"/>
    <property type="match status" value="1"/>
</dbReference>
<reference evidence="2 3" key="1">
    <citation type="submission" date="2016-06" db="EMBL/GenBank/DDBJ databases">
        <title>Genome sequence of endosymbiont of Candidatus Endolucinida thiodiazotropha.</title>
        <authorList>
            <person name="Poehlein A."/>
            <person name="Koenig S."/>
            <person name="Heiden S.E."/>
            <person name="Thuermer A."/>
            <person name="Voget S."/>
            <person name="Daniel R."/>
            <person name="Markert S."/>
            <person name="Gros O."/>
            <person name="Schweder T."/>
        </authorList>
    </citation>
    <scope>NUCLEOTIDE SEQUENCE [LARGE SCALE GENOMIC DNA]</scope>
    <source>
        <strain evidence="2 3">COS</strain>
    </source>
</reference>
<dbReference type="Pfam" id="PF01116">
    <property type="entry name" value="F_bP_aldolase"/>
    <property type="match status" value="1"/>
</dbReference>
<dbReference type="OrthoDB" id="9803995at2"/>
<dbReference type="InterPro" id="IPR013097">
    <property type="entry name" value="Dabb"/>
</dbReference>
<dbReference type="EC" id="4.1.2.13" evidence="2"/>
<dbReference type="GO" id="GO:0009025">
    <property type="term" value="F:tagatose-bisphosphate aldolase activity"/>
    <property type="evidence" value="ECO:0007669"/>
    <property type="project" value="TreeGrafter"/>
</dbReference>
<dbReference type="PANTHER" id="PTHR30304">
    <property type="entry name" value="D-TAGATOSE-1,6-BISPHOSPHATE ALDOLASE"/>
    <property type="match status" value="1"/>
</dbReference>
<accession>A0A7Z0VL40</accession>
<dbReference type="SUPFAM" id="SSF54909">
    <property type="entry name" value="Dimeric alpha+beta barrel"/>
    <property type="match status" value="1"/>
</dbReference>
<protein>
    <submittedName>
        <fullName evidence="2">Putative fructose-bisphosphate aldolase</fullName>
        <ecNumber evidence="2">4.1.2.13</ecNumber>
    </submittedName>
</protein>
<comment type="caution">
    <text evidence="2">The sequence shown here is derived from an EMBL/GenBank/DDBJ whole genome shotgun (WGS) entry which is preliminary data.</text>
</comment>
<dbReference type="CDD" id="cd00947">
    <property type="entry name" value="TBP_aldolase_IIB"/>
    <property type="match status" value="1"/>
</dbReference>
<evidence type="ECO:0000313" key="2">
    <source>
        <dbReference type="EMBL" id="ODJ87563.1"/>
    </source>
</evidence>
<dbReference type="GO" id="GO:0005829">
    <property type="term" value="C:cytosol"/>
    <property type="evidence" value="ECO:0007669"/>
    <property type="project" value="TreeGrafter"/>
</dbReference>
<dbReference type="Gene3D" id="3.20.20.70">
    <property type="entry name" value="Aldolase class I"/>
    <property type="match status" value="1"/>
</dbReference>
<dbReference type="GO" id="GO:0005975">
    <property type="term" value="P:carbohydrate metabolic process"/>
    <property type="evidence" value="ECO:0007669"/>
    <property type="project" value="InterPro"/>
</dbReference>
<dbReference type="PROSITE" id="PS51502">
    <property type="entry name" value="S_R_A_B_BARREL"/>
    <property type="match status" value="1"/>
</dbReference>
<dbReference type="GO" id="GO:0004332">
    <property type="term" value="F:fructose-bisphosphate aldolase activity"/>
    <property type="evidence" value="ECO:0007669"/>
    <property type="project" value="UniProtKB-EC"/>
</dbReference>
<dbReference type="InterPro" id="IPR013785">
    <property type="entry name" value="Aldolase_TIM"/>
</dbReference>
<dbReference type="EMBL" id="MARB01000011">
    <property type="protein sequence ID" value="ODJ87563.1"/>
    <property type="molecule type" value="Genomic_DNA"/>
</dbReference>
<evidence type="ECO:0000259" key="1">
    <source>
        <dbReference type="PROSITE" id="PS51502"/>
    </source>
</evidence>
<feature type="domain" description="Stress-response A/B barrel" evidence="1">
    <location>
        <begin position="296"/>
        <end position="386"/>
    </location>
</feature>
<organism evidence="2 3">
    <name type="scientific">Candidatus Thiodiazotropha endolucinida</name>
    <dbReference type="NCBI Taxonomy" id="1655433"/>
    <lineage>
        <taxon>Bacteria</taxon>
        <taxon>Pseudomonadati</taxon>
        <taxon>Pseudomonadota</taxon>
        <taxon>Gammaproteobacteria</taxon>
        <taxon>Chromatiales</taxon>
        <taxon>Sedimenticolaceae</taxon>
        <taxon>Candidatus Thiodiazotropha</taxon>
    </lineage>
</organism>
<dbReference type="GO" id="GO:0008270">
    <property type="term" value="F:zinc ion binding"/>
    <property type="evidence" value="ECO:0007669"/>
    <property type="project" value="InterPro"/>
</dbReference>
<dbReference type="InterPro" id="IPR000771">
    <property type="entry name" value="FBA_II"/>
</dbReference>
<evidence type="ECO:0000313" key="3">
    <source>
        <dbReference type="Proteomes" id="UP000094769"/>
    </source>
</evidence>
<keyword evidence="2" id="KW-0456">Lyase</keyword>
<name>A0A7Z0VL40_9GAMM</name>
<keyword evidence="3" id="KW-1185">Reference proteome</keyword>